<accession>A0ABS1TKN5</accession>
<dbReference type="InterPro" id="IPR007527">
    <property type="entry name" value="Znf_SWIM"/>
</dbReference>
<keyword evidence="1" id="KW-0479">Metal-binding</keyword>
<keyword evidence="1" id="KW-0863">Zinc-finger</keyword>
<reference evidence="3 4" key="1">
    <citation type="submission" date="2021-01" db="EMBL/GenBank/DDBJ databases">
        <title>Genome public.</title>
        <authorList>
            <person name="Liu C."/>
            <person name="Sun Q."/>
        </authorList>
    </citation>
    <scope>NUCLEOTIDE SEQUENCE [LARGE SCALE GENOMIC DNA]</scope>
    <source>
        <strain evidence="3 4">YIM B02564</strain>
    </source>
</reference>
<dbReference type="Proteomes" id="UP000623967">
    <property type="component" value="Unassembled WGS sequence"/>
</dbReference>
<evidence type="ECO:0000313" key="4">
    <source>
        <dbReference type="Proteomes" id="UP000623967"/>
    </source>
</evidence>
<dbReference type="RefSeq" id="WP_202653040.1">
    <property type="nucleotide sequence ID" value="NZ_JAESWB010000065.1"/>
</dbReference>
<evidence type="ECO:0000259" key="2">
    <source>
        <dbReference type="PROSITE" id="PS50966"/>
    </source>
</evidence>
<dbReference type="PROSITE" id="PS50966">
    <property type="entry name" value="ZF_SWIM"/>
    <property type="match status" value="1"/>
</dbReference>
<feature type="domain" description="SWIM-type" evidence="2">
    <location>
        <begin position="58"/>
        <end position="91"/>
    </location>
</feature>
<comment type="caution">
    <text evidence="3">The sequence shown here is derived from an EMBL/GenBank/DDBJ whole genome shotgun (WGS) entry which is preliminary data.</text>
</comment>
<evidence type="ECO:0000256" key="1">
    <source>
        <dbReference type="PROSITE-ProRule" id="PRU00325"/>
    </source>
</evidence>
<gene>
    <name evidence="3" type="ORF">JK635_05805</name>
</gene>
<proteinExistence type="predicted"/>
<organism evidence="3 4">
    <name type="scientific">Neobacillus paridis</name>
    <dbReference type="NCBI Taxonomy" id="2803862"/>
    <lineage>
        <taxon>Bacteria</taxon>
        <taxon>Bacillati</taxon>
        <taxon>Bacillota</taxon>
        <taxon>Bacilli</taxon>
        <taxon>Bacillales</taxon>
        <taxon>Bacillaceae</taxon>
        <taxon>Neobacillus</taxon>
    </lineage>
</organism>
<sequence>MEFVRELADELRELLNPNAPEDARLVQKGLMLYRQGMVSQLQVAESGIQATVQDVAAVKVLLDPLFLGLSECSCPADELCRHQLAVFFAAYAQVGSVGDWVTEWREPVREKKSVVAWGLQKAKDLVKANGLLKPDYGRWVDSFEKSFDALLAAKKYTNPFVVPELFGIYRRRLQASAPLEAEWRLLYELVATVVAFRKLAVLSEQMGHSEDAVHRSYGHLFESLVDEAEDLLEKIGMQTLPFDFDEFIVGLKDEVFALLTVVPGLVHHRIELYRELWSGLFRKTAWREAELERVLARLRTVTDEENPLPLVLAGIHLNVLLGEDEKALKSLDWIEDEVAVPYMVYWIEYLSGLKVWKRAGRYIDLFLHKLKGYLDSEAFVGGFQGRAGVVRTVLRVISPYVSENGRMDVYERAMQCSLPYSYAEYEYFLFERRMYERWGELQALVGMEYQDLPRDRVKVIEKEQPEVLLGMLHQSAQREIDQKNRASYRMAVRHLKKLRTLYKKLKRVDDWEYFLEGLLERTKRLRAFHEECARGKLIS</sequence>
<evidence type="ECO:0000313" key="3">
    <source>
        <dbReference type="EMBL" id="MBL4951753.1"/>
    </source>
</evidence>
<keyword evidence="1" id="KW-0862">Zinc</keyword>
<name>A0ABS1TKN5_9BACI</name>
<keyword evidence="4" id="KW-1185">Reference proteome</keyword>
<dbReference type="EMBL" id="JAESWB010000065">
    <property type="protein sequence ID" value="MBL4951753.1"/>
    <property type="molecule type" value="Genomic_DNA"/>
</dbReference>
<protein>
    <submittedName>
        <fullName evidence="3">SWIM zinc finger family protein</fullName>
    </submittedName>
</protein>